<evidence type="ECO:0000313" key="2">
    <source>
        <dbReference type="EMBL" id="MBO2006559.1"/>
    </source>
</evidence>
<dbReference type="EMBL" id="JAGETR010000007">
    <property type="protein sequence ID" value="MBO2006559.1"/>
    <property type="molecule type" value="Genomic_DNA"/>
</dbReference>
<accession>A0A939NSP8</accession>
<protein>
    <submittedName>
        <fullName evidence="2">Uncharacterized protein</fullName>
    </submittedName>
</protein>
<name>A0A939NSP8_SERMA</name>
<evidence type="ECO:0000256" key="1">
    <source>
        <dbReference type="SAM" id="MobiDB-lite"/>
    </source>
</evidence>
<feature type="region of interest" description="Disordered" evidence="1">
    <location>
        <begin position="1"/>
        <end position="31"/>
    </location>
</feature>
<reference evidence="2" key="1">
    <citation type="submission" date="2021-03" db="EMBL/GenBank/DDBJ databases">
        <title>Molecular epidemiology and mechanisms of colistin and carbapenem resistance in Enterobacteriaceae from clinical isolates, the environment and porcine samples in Pretoria, South Africa.</title>
        <authorList>
            <person name="Bogoshi D."/>
            <person name="Mbelle N.M."/>
            <person name="Naidoo V."/>
            <person name="Osei Sekyere J."/>
        </authorList>
    </citation>
    <scope>NUCLEOTIDE SEQUENCE</scope>
    <source>
        <strain evidence="2">C080</strain>
    </source>
</reference>
<comment type="caution">
    <text evidence="2">The sequence shown here is derived from an EMBL/GenBank/DDBJ whole genome shotgun (WGS) entry which is preliminary data.</text>
</comment>
<proteinExistence type="predicted"/>
<dbReference type="AlphaFoldDB" id="A0A939NSP8"/>
<organism evidence="2">
    <name type="scientific">Serratia marcescens</name>
    <dbReference type="NCBI Taxonomy" id="615"/>
    <lineage>
        <taxon>Bacteria</taxon>
        <taxon>Pseudomonadati</taxon>
        <taxon>Pseudomonadota</taxon>
        <taxon>Gammaproteobacteria</taxon>
        <taxon>Enterobacterales</taxon>
        <taxon>Yersiniaceae</taxon>
        <taxon>Serratia</taxon>
    </lineage>
</organism>
<feature type="compositionally biased region" description="Polar residues" evidence="1">
    <location>
        <begin position="1"/>
        <end position="28"/>
    </location>
</feature>
<sequence length="122" mass="13200">MENMSSKSGVNPNDEVNQTVETSLNAGMNEQDVASLDKIGKLQDEQLQRCGMTVPSGTEVFRLQLGSHGGSSVFFNRNGEDCRYSLNDGENGSMYVAKTPDTAMKEVFSIKQGSGNQISIIT</sequence>
<gene>
    <name evidence="2" type="ORF">J4732_01170</name>
</gene>